<accession>A0A1Y1LVB2</accession>
<comment type="similarity">
    <text evidence="3">Belongs to the TO family.</text>
</comment>
<name>A0A1Y1LVB2_PHOPY</name>
<dbReference type="Pfam" id="PF06585">
    <property type="entry name" value="JHBP"/>
    <property type="match status" value="1"/>
</dbReference>
<keyword evidence="1" id="KW-0732">Signal</keyword>
<dbReference type="InterPro" id="IPR038606">
    <property type="entry name" value="To_sf"/>
</dbReference>
<evidence type="ECO:0000256" key="2">
    <source>
        <dbReference type="ARBA" id="ARBA00023108"/>
    </source>
</evidence>
<evidence type="ECO:0000313" key="4">
    <source>
        <dbReference type="EMBL" id="JAV76971.1"/>
    </source>
</evidence>
<reference evidence="4" key="1">
    <citation type="journal article" date="2016" name="Sci. Rep.">
        <title>Molecular characterization of firefly nuptial gifts: a multi-omics approach sheds light on postcopulatory sexual selection.</title>
        <authorList>
            <person name="Al-Wathiqui N."/>
            <person name="Fallon T.R."/>
            <person name="South A."/>
            <person name="Weng J.K."/>
            <person name="Lewis S.M."/>
        </authorList>
    </citation>
    <scope>NUCLEOTIDE SEQUENCE</scope>
</reference>
<evidence type="ECO:0000256" key="3">
    <source>
        <dbReference type="ARBA" id="ARBA00060902"/>
    </source>
</evidence>
<sequence length="270" mass="30516">MRSLYICSISVTLPLDGCRVEMKLVFVFSLIVATCSSKELPSYIKKCKLSDPNLKVGDCIVNRIGDLQPRLLDGIPEMKLPPIEPFRFPKFELNTGSNERIQINAVVTDLELRGMKDIIIDKLDLNLEEKTLVLKLKVPVVNTVGNYDIKGKVLMFEVKTQGKFSANLTNVQALTKSRFTIVDRDGKRYIQFKRNADDEAENSIDSAKIRFDNLFDNNEINDRVNAAINENVMALSKEFGPFVHTSIHKVISGILAPVFKEYSVEELFDP</sequence>
<proteinExistence type="inferred from homology"/>
<dbReference type="FunFam" id="3.15.10.30:FF:000001">
    <property type="entry name" value="Takeout-like protein 1"/>
    <property type="match status" value="1"/>
</dbReference>
<dbReference type="PANTHER" id="PTHR11008:SF14">
    <property type="entry name" value="CIRCADIAN CLOCK-CONTROLLED PROTEIN-LIKE PROTEIN"/>
    <property type="match status" value="1"/>
</dbReference>
<dbReference type="InterPro" id="IPR010562">
    <property type="entry name" value="Haemolymph_juvenile_hormone-bd"/>
</dbReference>
<organism evidence="4">
    <name type="scientific">Photinus pyralis</name>
    <name type="common">Common eastern firefly</name>
    <name type="synonym">Lampyris pyralis</name>
    <dbReference type="NCBI Taxonomy" id="7054"/>
    <lineage>
        <taxon>Eukaryota</taxon>
        <taxon>Metazoa</taxon>
        <taxon>Ecdysozoa</taxon>
        <taxon>Arthropoda</taxon>
        <taxon>Hexapoda</taxon>
        <taxon>Insecta</taxon>
        <taxon>Pterygota</taxon>
        <taxon>Neoptera</taxon>
        <taxon>Endopterygota</taxon>
        <taxon>Coleoptera</taxon>
        <taxon>Polyphaga</taxon>
        <taxon>Elateriformia</taxon>
        <taxon>Elateroidea</taxon>
        <taxon>Lampyridae</taxon>
        <taxon>Lampyrinae</taxon>
        <taxon>Photinus</taxon>
    </lineage>
</organism>
<dbReference type="GO" id="GO:0007623">
    <property type="term" value="P:circadian rhythm"/>
    <property type="evidence" value="ECO:0007669"/>
    <property type="project" value="UniProtKB-ARBA"/>
</dbReference>
<dbReference type="EMBL" id="GEZM01046899">
    <property type="protein sequence ID" value="JAV76971.1"/>
    <property type="molecule type" value="Transcribed_RNA"/>
</dbReference>
<dbReference type="GO" id="GO:0005615">
    <property type="term" value="C:extracellular space"/>
    <property type="evidence" value="ECO:0007669"/>
    <property type="project" value="TreeGrafter"/>
</dbReference>
<keyword evidence="2" id="KW-0090">Biological rhythms</keyword>
<dbReference type="PANTHER" id="PTHR11008">
    <property type="entry name" value="PROTEIN TAKEOUT-LIKE PROTEIN"/>
    <property type="match status" value="1"/>
</dbReference>
<dbReference type="AlphaFoldDB" id="A0A1Y1LVB2"/>
<dbReference type="Gene3D" id="3.15.10.30">
    <property type="entry name" value="Haemolymph juvenile hormone binding protein"/>
    <property type="match status" value="1"/>
</dbReference>
<dbReference type="SMART" id="SM00700">
    <property type="entry name" value="JHBP"/>
    <property type="match status" value="1"/>
</dbReference>
<protein>
    <submittedName>
        <fullName evidence="4">Uncharacterized protein</fullName>
    </submittedName>
</protein>
<evidence type="ECO:0000256" key="1">
    <source>
        <dbReference type="ARBA" id="ARBA00022729"/>
    </source>
</evidence>